<proteinExistence type="predicted"/>
<accession>A0AAV9UDS1</accession>
<evidence type="ECO:0000313" key="3">
    <source>
        <dbReference type="Proteomes" id="UP001373714"/>
    </source>
</evidence>
<reference evidence="2 3" key="1">
    <citation type="submission" date="2019-10" db="EMBL/GenBank/DDBJ databases">
        <authorList>
            <person name="Palmer J.M."/>
        </authorList>
    </citation>
    <scope>NUCLEOTIDE SEQUENCE [LARGE SCALE GENOMIC DNA]</scope>
    <source>
        <strain evidence="2 3">TWF730</strain>
    </source>
</reference>
<dbReference type="Proteomes" id="UP001373714">
    <property type="component" value="Unassembled WGS sequence"/>
</dbReference>
<keyword evidence="3" id="KW-1185">Reference proteome</keyword>
<comment type="caution">
    <text evidence="2">The sequence shown here is derived from an EMBL/GenBank/DDBJ whole genome shotgun (WGS) entry which is preliminary data.</text>
</comment>
<dbReference type="GO" id="GO:0016491">
    <property type="term" value="F:oxidoreductase activity"/>
    <property type="evidence" value="ECO:0007669"/>
    <property type="project" value="UniProtKB-KW"/>
</dbReference>
<dbReference type="AlphaFoldDB" id="A0AAV9UDS1"/>
<gene>
    <name evidence="2" type="ORF">TWF730_002334</name>
</gene>
<dbReference type="Pfam" id="PF14027">
    <property type="entry name" value="Questin_oxidase"/>
    <property type="match status" value="1"/>
</dbReference>
<dbReference type="EMBL" id="JAVHNS010000012">
    <property type="protein sequence ID" value="KAK6338268.1"/>
    <property type="molecule type" value="Genomic_DNA"/>
</dbReference>
<evidence type="ECO:0000313" key="2">
    <source>
        <dbReference type="EMBL" id="KAK6338268.1"/>
    </source>
</evidence>
<protein>
    <submittedName>
        <fullName evidence="2">Uncharacterized protein</fullName>
    </submittedName>
</protein>
<dbReference type="PANTHER" id="PTHR35870:SF6">
    <property type="entry name" value="MGS207 PROTEIN"/>
    <property type="match status" value="1"/>
</dbReference>
<dbReference type="InterPro" id="IPR025337">
    <property type="entry name" value="Questin_oxidase-like"/>
</dbReference>
<dbReference type="PANTHER" id="PTHR35870">
    <property type="entry name" value="PROTEIN, PUTATIVE (AFU_ORTHOLOGUE AFUA_5G03330)-RELATED"/>
    <property type="match status" value="1"/>
</dbReference>
<organism evidence="2 3">
    <name type="scientific">Orbilia blumenaviensis</name>
    <dbReference type="NCBI Taxonomy" id="1796055"/>
    <lineage>
        <taxon>Eukaryota</taxon>
        <taxon>Fungi</taxon>
        <taxon>Dikarya</taxon>
        <taxon>Ascomycota</taxon>
        <taxon>Pezizomycotina</taxon>
        <taxon>Orbiliomycetes</taxon>
        <taxon>Orbiliales</taxon>
        <taxon>Orbiliaceae</taxon>
        <taxon>Orbilia</taxon>
    </lineage>
</organism>
<sequence length="509" mass="58997">MQNGGLRDFPCPYVLKERYFRINSGTEGWEFGYDDFTLRREQNIIQAILLHHGLSAVVDNSNQIPKLHPRGQIVFNMGSSWSSPASKGQEIFKPADAVATDPSEDPRYRRFTHFLKLNHHDHAIFYHNLQYHNHLPYALASAYIFGGSRDHLHDVYEECSKELEQWQDSPEEIDPDNWRAHLGDKRYQRAYLSFFEDEMEQRGHDWKATLWHFLTDKQVDEGGNDWDNHQLLYGLTEGIGHPLIHLGYALELEDKGLAMEALAMAAVSYNKVHELVDNPYPPLPFITTSEIREVLDKLFDDPNYDDICSKNGMGQPSKILDDPPYVTFYGYVIQKERAALLEAYQKQVEASVMLFTTSHKAGNPQYDFFLAHTVTAAQALRVILPHVDTQQTWHLVRAHMVLMAQVYLSQCRPTIKDWFVDDYDIGNKDWDYIKKKALESEYKYDSHYLKVLRSLQEFEKLFGTGEPGEKKYNMYLKAAVKFADEFSGWIGFSNASMKKLDIKDTNNTQ</sequence>
<name>A0AAV9UDS1_9PEZI</name>
<evidence type="ECO:0000256" key="1">
    <source>
        <dbReference type="ARBA" id="ARBA00023002"/>
    </source>
</evidence>
<keyword evidence="1" id="KW-0560">Oxidoreductase</keyword>